<dbReference type="Pfam" id="PF02518">
    <property type="entry name" value="HATPase_c"/>
    <property type="match status" value="1"/>
</dbReference>
<reference evidence="15 16" key="1">
    <citation type="submission" date="2019-02" db="EMBL/GenBank/DDBJ databases">
        <title>Deep-cultivation of Planctomycetes and their phenomic and genomic characterization uncovers novel biology.</title>
        <authorList>
            <person name="Wiegand S."/>
            <person name="Jogler M."/>
            <person name="Boedeker C."/>
            <person name="Pinto D."/>
            <person name="Vollmers J."/>
            <person name="Rivas-Marin E."/>
            <person name="Kohn T."/>
            <person name="Peeters S.H."/>
            <person name="Heuer A."/>
            <person name="Rast P."/>
            <person name="Oberbeckmann S."/>
            <person name="Bunk B."/>
            <person name="Jeske O."/>
            <person name="Meyerdierks A."/>
            <person name="Storesund J.E."/>
            <person name="Kallscheuer N."/>
            <person name="Luecker S."/>
            <person name="Lage O.M."/>
            <person name="Pohl T."/>
            <person name="Merkel B.J."/>
            <person name="Hornburger P."/>
            <person name="Mueller R.-W."/>
            <person name="Bruemmer F."/>
            <person name="Labrenz M."/>
            <person name="Spormann A.M."/>
            <person name="Op den Camp H."/>
            <person name="Overmann J."/>
            <person name="Amann R."/>
            <person name="Jetten M.S.M."/>
            <person name="Mascher T."/>
            <person name="Medema M.H."/>
            <person name="Devos D.P."/>
            <person name="Kaster A.-K."/>
            <person name="Ovreas L."/>
            <person name="Rohde M."/>
            <person name="Galperin M.Y."/>
            <person name="Jogler C."/>
        </authorList>
    </citation>
    <scope>NUCLEOTIDE SEQUENCE [LARGE SCALE GENOMIC DNA]</scope>
    <source>
        <strain evidence="15 16">Pla110</strain>
    </source>
</reference>
<dbReference type="GO" id="GO:0000155">
    <property type="term" value="F:phosphorelay sensor kinase activity"/>
    <property type="evidence" value="ECO:0007669"/>
    <property type="project" value="InterPro"/>
</dbReference>
<evidence type="ECO:0000256" key="3">
    <source>
        <dbReference type="ARBA" id="ARBA00022553"/>
    </source>
</evidence>
<dbReference type="Gene3D" id="3.40.50.2300">
    <property type="match status" value="1"/>
</dbReference>
<dbReference type="Pfam" id="PF13426">
    <property type="entry name" value="PAS_9"/>
    <property type="match status" value="2"/>
</dbReference>
<dbReference type="PROSITE" id="PS50110">
    <property type="entry name" value="RESPONSE_REGULATORY"/>
    <property type="match status" value="1"/>
</dbReference>
<dbReference type="InterPro" id="IPR000673">
    <property type="entry name" value="Sig_transdc_resp-reg_Me-estase"/>
</dbReference>
<keyword evidence="5 15" id="KW-0808">Transferase</keyword>
<evidence type="ECO:0000256" key="6">
    <source>
        <dbReference type="ARBA" id="ARBA00022691"/>
    </source>
</evidence>
<dbReference type="InterPro" id="IPR022642">
    <property type="entry name" value="CheR_C"/>
</dbReference>
<dbReference type="InterPro" id="IPR050903">
    <property type="entry name" value="Bact_Chemotaxis_MeTrfase"/>
</dbReference>
<dbReference type="InterPro" id="IPR000014">
    <property type="entry name" value="PAS"/>
</dbReference>
<dbReference type="KEGG" id="plon:Pla110_17600"/>
<dbReference type="SMART" id="SM00388">
    <property type="entry name" value="HisKA"/>
    <property type="match status" value="1"/>
</dbReference>
<protein>
    <submittedName>
        <fullName evidence="15">Autoinducer 2 sensor kinase/phosphatase LuxQ</fullName>
        <ecNumber evidence="15">2.7.13.3</ecNumber>
    </submittedName>
</protein>
<keyword evidence="16" id="KW-1185">Reference proteome</keyword>
<dbReference type="RefSeq" id="WP_144995116.1">
    <property type="nucleotide sequence ID" value="NZ_CP036281.1"/>
</dbReference>
<feature type="modified residue" description="4-aspartylphosphate" evidence="8">
    <location>
        <position position="1413"/>
    </location>
</feature>
<dbReference type="SUPFAM" id="SSF47384">
    <property type="entry name" value="Homodimeric domain of signal transducing histidine kinase"/>
    <property type="match status" value="1"/>
</dbReference>
<evidence type="ECO:0000259" key="10">
    <source>
        <dbReference type="PROSITE" id="PS50109"/>
    </source>
</evidence>
<dbReference type="InterPro" id="IPR035909">
    <property type="entry name" value="CheB_C"/>
</dbReference>
<keyword evidence="9" id="KW-0175">Coiled coil</keyword>
<dbReference type="SMART" id="SM00086">
    <property type="entry name" value="PAC"/>
    <property type="match status" value="3"/>
</dbReference>
<evidence type="ECO:0000313" key="16">
    <source>
        <dbReference type="Proteomes" id="UP000317178"/>
    </source>
</evidence>
<dbReference type="PROSITE" id="PS50122">
    <property type="entry name" value="CHEB"/>
    <property type="match status" value="1"/>
</dbReference>
<feature type="domain" description="Response regulatory" evidence="11">
    <location>
        <begin position="1359"/>
        <end position="1478"/>
    </location>
</feature>
<feature type="domain" description="PAS" evidence="12">
    <location>
        <begin position="964"/>
        <end position="1034"/>
    </location>
</feature>
<dbReference type="InterPro" id="IPR000780">
    <property type="entry name" value="CheR_MeTrfase"/>
</dbReference>
<dbReference type="InterPro" id="IPR036804">
    <property type="entry name" value="CheR_N_sf"/>
</dbReference>
<evidence type="ECO:0000256" key="2">
    <source>
        <dbReference type="ARBA" id="ARBA00001541"/>
    </source>
</evidence>
<keyword evidence="7" id="KW-0145">Chemotaxis</keyword>
<dbReference type="CDD" id="cd16434">
    <property type="entry name" value="CheB-CheR_fusion"/>
    <property type="match status" value="1"/>
</dbReference>
<feature type="coiled-coil region" evidence="9">
    <location>
        <begin position="1068"/>
        <end position="1098"/>
    </location>
</feature>
<dbReference type="SMART" id="SM00138">
    <property type="entry name" value="MeTrc"/>
    <property type="match status" value="1"/>
</dbReference>
<evidence type="ECO:0000256" key="4">
    <source>
        <dbReference type="ARBA" id="ARBA00022603"/>
    </source>
</evidence>
<evidence type="ECO:0000259" key="14">
    <source>
        <dbReference type="PROSITE" id="PS50123"/>
    </source>
</evidence>
<feature type="domain" description="CheB-type methylesterase" evidence="13">
    <location>
        <begin position="17"/>
        <end position="206"/>
    </location>
</feature>
<dbReference type="Pfam" id="PF00072">
    <property type="entry name" value="Response_reg"/>
    <property type="match status" value="1"/>
</dbReference>
<dbReference type="PROSITE" id="PS50109">
    <property type="entry name" value="HIS_KIN"/>
    <property type="match status" value="1"/>
</dbReference>
<dbReference type="InterPro" id="IPR003661">
    <property type="entry name" value="HisK_dim/P_dom"/>
</dbReference>
<evidence type="ECO:0000256" key="8">
    <source>
        <dbReference type="PROSITE-ProRule" id="PRU00169"/>
    </source>
</evidence>
<feature type="domain" description="CheR-type methyltransferase" evidence="14">
    <location>
        <begin position="222"/>
        <end position="483"/>
    </location>
</feature>
<dbReference type="Gene3D" id="3.30.565.10">
    <property type="entry name" value="Histidine kinase-like ATPase, C-terminal domain"/>
    <property type="match status" value="1"/>
</dbReference>
<dbReference type="InterPro" id="IPR001789">
    <property type="entry name" value="Sig_transdc_resp-reg_receiver"/>
</dbReference>
<dbReference type="NCBIfam" id="TIGR00229">
    <property type="entry name" value="sensory_box"/>
    <property type="match status" value="2"/>
</dbReference>
<comment type="catalytic activity">
    <reaction evidence="1">
        <text>ATP + protein L-histidine = ADP + protein N-phospho-L-histidine.</text>
        <dbReference type="EC" id="2.7.13.3"/>
    </reaction>
</comment>
<feature type="domain" description="Histidine kinase" evidence="10">
    <location>
        <begin position="1105"/>
        <end position="1326"/>
    </location>
</feature>
<dbReference type="GO" id="GO:0006935">
    <property type="term" value="P:chemotaxis"/>
    <property type="evidence" value="ECO:0007669"/>
    <property type="project" value="UniProtKB-UniRule"/>
</dbReference>
<evidence type="ECO:0000256" key="1">
    <source>
        <dbReference type="ARBA" id="ARBA00000085"/>
    </source>
</evidence>
<dbReference type="SMART" id="SM00387">
    <property type="entry name" value="HATPase_c"/>
    <property type="match status" value="1"/>
</dbReference>
<dbReference type="CDD" id="cd00130">
    <property type="entry name" value="PAS"/>
    <property type="match status" value="3"/>
</dbReference>
<dbReference type="Gene3D" id="1.10.287.130">
    <property type="match status" value="1"/>
</dbReference>
<dbReference type="Pfam" id="PF03705">
    <property type="entry name" value="CheR_N"/>
    <property type="match status" value="1"/>
</dbReference>
<dbReference type="InterPro" id="IPR022641">
    <property type="entry name" value="CheR_N"/>
</dbReference>
<dbReference type="CDD" id="cd00082">
    <property type="entry name" value="HisKA"/>
    <property type="match status" value="1"/>
</dbReference>
<dbReference type="PRINTS" id="PR00996">
    <property type="entry name" value="CHERMTFRASE"/>
</dbReference>
<keyword evidence="6" id="KW-0949">S-adenosyl-L-methionine</keyword>
<organism evidence="15 16">
    <name type="scientific">Polystyrenella longa</name>
    <dbReference type="NCBI Taxonomy" id="2528007"/>
    <lineage>
        <taxon>Bacteria</taxon>
        <taxon>Pseudomonadati</taxon>
        <taxon>Planctomycetota</taxon>
        <taxon>Planctomycetia</taxon>
        <taxon>Planctomycetales</taxon>
        <taxon>Planctomycetaceae</taxon>
        <taxon>Polystyrenella</taxon>
    </lineage>
</organism>
<feature type="coiled-coil region" evidence="9">
    <location>
        <begin position="650"/>
        <end position="737"/>
    </location>
</feature>
<dbReference type="Pfam" id="PF00512">
    <property type="entry name" value="HisKA"/>
    <property type="match status" value="1"/>
</dbReference>
<dbReference type="SMART" id="SM00448">
    <property type="entry name" value="REC"/>
    <property type="match status" value="1"/>
</dbReference>
<dbReference type="CDD" id="cd16922">
    <property type="entry name" value="HATPase_EvgS-ArcB-TorS-like"/>
    <property type="match status" value="1"/>
</dbReference>
<dbReference type="Pfam" id="PF13596">
    <property type="entry name" value="PAS_10"/>
    <property type="match status" value="1"/>
</dbReference>
<dbReference type="GO" id="GO:0008984">
    <property type="term" value="F:protein-glutamate methylesterase activity"/>
    <property type="evidence" value="ECO:0007669"/>
    <property type="project" value="InterPro"/>
</dbReference>
<evidence type="ECO:0000256" key="5">
    <source>
        <dbReference type="ARBA" id="ARBA00022679"/>
    </source>
</evidence>
<dbReference type="InterPro" id="IPR035965">
    <property type="entry name" value="PAS-like_dom_sf"/>
</dbReference>
<dbReference type="PANTHER" id="PTHR24422:SF27">
    <property type="entry name" value="PROTEIN-GLUTAMATE O-METHYLTRANSFERASE"/>
    <property type="match status" value="1"/>
</dbReference>
<sequence length="1485" mass="168478">MSENVPSADTVEKGNAEHVPCHVVGIGASAGGLEALEELFENLDADTGMAFIVIQHLSPDFKSHMDELLARRTKMRIQIVEDGVLAEPDHVYLIPPDKEMVISGRKLLLTDRNSNRGLSHPIDQFFRSLASDVGPYSIGVVLSGTGSDGSRGIKDIHESGGLVLCQDEESARFDGMPLNAIATGIVDKILPPDRIARALTNYVSKEISSDENDDIPVRASSELKQVLEVIREQFNVDFTHYKLSTVERRINRRADLINSKSLEDYLELLKTDPGQLHHLLKDLLIGVTQFFRDPDAFECLRPELTTLLEQKASEKHSFRVWVAGCSTGEEAFSIAIMISEIIRKSEINIEFQVFATDVYNGSIQFAANGLYPPESVAHLPEDLINRYFTSQGNGYQISKELRHQVVFAPHNLLTDPPFTQMDLVTCRNLLIYLTPAAQKKVLSLLHFSLKLNGILFLGPSESPADLSDEFENLSKRWRIFSKRRENKLPLSSRISFGIPANRLSLNRAEPLQTQTSLSDRSRMSVYESLLNSKMPPSILISKTYETLHIFNGAEKFLRVASGRQSSLIFDLLNENIQSGIRRAIQQAEHKKHTVRFSGLRIEMEGEERVLDLTIEPVTPTPPLEPAFLIEFHHRDKVDHDDVIEVNTTNSDVANDRIHQLESELTFSEEKLQANIEELQSANEEMQASNEELVASNEELQSTNEELHSVNEELYTINSEHQRRVEQLAQANNDMDNLLATTRVGVIYLDNELCIRRFTPDIARQLHLIRQDIGRSFEGFVHHLNYPNMIEFLQSVIEEHTEKELELKTQNNIDLLLRALPYRSDNQIEGVVLTLIDITAHKQAQAEVEQFKFMTESAVESIALVRRNGTFHYVNPSMCELLGYSREELLSKRNIDIDRDRNLEEFQQQFESRLAEGTVFESEWTDAAENRIPVEISAKYIELGGVQYICKIVRDISERKSLFNRLEQMGQMIEASNDAIILWNFNGTIQSWNKGATQLYGYTPEEAIGRITHELFQSEHSQSWQSIEDQLLEKGEWYGPIKHTRRDGVMITVSSRHQLLINHRNTKQILEINRDITQEQEYREKLERANRIAKQASKAKSEFLTNMSHELRTPMTAMLGFADILRIESQDPAFQDKIDTIKRNGQYLLALLNDILDLSKIEAGKMEVDDEQVGVLEVIEDVRSLMSVRSAEVGIPLLFEFKTDVPHNIMGDRIRVRQILVNLISNALKFTDEGEVKVVVAIDDTDRAEPKLNIDVIDTGIGIPLSEQKRLFKPFSQVARDMTRNYSGTGLGLSISKRLAEKMQASITVKSKPGEGSRFRLSFPLDDVMLSKLVHVRSLDELEELKESNEHEALPQLNCKVLLADDRRDVWFVAKYFLETAGANVTVAENGQQAVDAALSARSSKKDFELILMDMQMPVMDGRDAVRNLRDAEFKIPIIALTADAMEGHREACLEIGCDGYCPKPINGPELIRMVDRMVREHRQKV</sequence>
<keyword evidence="7" id="KW-0378">Hydrolase</keyword>
<proteinExistence type="predicted"/>
<dbReference type="GO" id="GO:0008983">
    <property type="term" value="F:protein-glutamate O-methyltransferase activity"/>
    <property type="evidence" value="ECO:0007669"/>
    <property type="project" value="UniProtKB-EC"/>
</dbReference>
<dbReference type="Pfam" id="PF01339">
    <property type="entry name" value="CheB_methylest"/>
    <property type="match status" value="1"/>
</dbReference>
<evidence type="ECO:0000256" key="7">
    <source>
        <dbReference type="PROSITE-ProRule" id="PRU00050"/>
    </source>
</evidence>
<evidence type="ECO:0000259" key="13">
    <source>
        <dbReference type="PROSITE" id="PS50122"/>
    </source>
</evidence>
<evidence type="ECO:0000256" key="9">
    <source>
        <dbReference type="SAM" id="Coils"/>
    </source>
</evidence>
<dbReference type="InterPro" id="IPR029063">
    <property type="entry name" value="SAM-dependent_MTases_sf"/>
</dbReference>
<dbReference type="GO" id="GO:0032259">
    <property type="term" value="P:methylation"/>
    <property type="evidence" value="ECO:0007669"/>
    <property type="project" value="UniProtKB-KW"/>
</dbReference>
<dbReference type="FunFam" id="3.30.565.10:FF:000010">
    <property type="entry name" value="Sensor histidine kinase RcsC"/>
    <property type="match status" value="1"/>
</dbReference>
<evidence type="ECO:0000259" key="11">
    <source>
        <dbReference type="PROSITE" id="PS50110"/>
    </source>
</evidence>
<feature type="active site" evidence="7">
    <location>
        <position position="29"/>
    </location>
</feature>
<dbReference type="InterPro" id="IPR005467">
    <property type="entry name" value="His_kinase_dom"/>
</dbReference>
<dbReference type="InterPro" id="IPR001610">
    <property type="entry name" value="PAC"/>
</dbReference>
<comment type="catalytic activity">
    <reaction evidence="2">
        <text>L-glutamyl-[protein] + S-adenosyl-L-methionine = [protein]-L-glutamate 5-O-methyl ester + S-adenosyl-L-homocysteine</text>
        <dbReference type="Rhea" id="RHEA:24452"/>
        <dbReference type="Rhea" id="RHEA-COMP:10208"/>
        <dbReference type="Rhea" id="RHEA-COMP:10311"/>
        <dbReference type="ChEBI" id="CHEBI:29973"/>
        <dbReference type="ChEBI" id="CHEBI:57856"/>
        <dbReference type="ChEBI" id="CHEBI:59789"/>
        <dbReference type="ChEBI" id="CHEBI:82795"/>
        <dbReference type="EC" id="2.1.1.80"/>
    </reaction>
</comment>
<dbReference type="InterPro" id="IPR003594">
    <property type="entry name" value="HATPase_dom"/>
</dbReference>
<dbReference type="SMART" id="SM00091">
    <property type="entry name" value="PAS"/>
    <property type="match status" value="3"/>
</dbReference>
<evidence type="ECO:0000313" key="15">
    <source>
        <dbReference type="EMBL" id="QDU80038.1"/>
    </source>
</evidence>
<dbReference type="SUPFAM" id="SSF52738">
    <property type="entry name" value="Methylesterase CheB, C-terminal domain"/>
    <property type="match status" value="1"/>
</dbReference>
<dbReference type="PROSITE" id="PS50112">
    <property type="entry name" value="PAS"/>
    <property type="match status" value="2"/>
</dbReference>
<dbReference type="EMBL" id="CP036281">
    <property type="protein sequence ID" value="QDU80038.1"/>
    <property type="molecule type" value="Genomic_DNA"/>
</dbReference>
<dbReference type="CDD" id="cd17546">
    <property type="entry name" value="REC_hyHK_CKI1_RcsC-like"/>
    <property type="match status" value="1"/>
</dbReference>
<dbReference type="GO" id="GO:0005737">
    <property type="term" value="C:cytoplasm"/>
    <property type="evidence" value="ECO:0007669"/>
    <property type="project" value="InterPro"/>
</dbReference>
<dbReference type="SUPFAM" id="SSF55785">
    <property type="entry name" value="PYP-like sensor domain (PAS domain)"/>
    <property type="match status" value="3"/>
</dbReference>
<dbReference type="PANTHER" id="PTHR24422">
    <property type="entry name" value="CHEMOTAXIS PROTEIN METHYLTRANSFERASE"/>
    <property type="match status" value="1"/>
</dbReference>
<dbReference type="PROSITE" id="PS50123">
    <property type="entry name" value="CHER"/>
    <property type="match status" value="1"/>
</dbReference>
<dbReference type="SUPFAM" id="SSF53335">
    <property type="entry name" value="S-adenosyl-L-methionine-dependent methyltransferases"/>
    <property type="match status" value="1"/>
</dbReference>
<dbReference type="Proteomes" id="UP000317178">
    <property type="component" value="Chromosome"/>
</dbReference>
<dbReference type="InterPro" id="IPR011006">
    <property type="entry name" value="CheY-like_superfamily"/>
</dbReference>
<dbReference type="InterPro" id="IPR036890">
    <property type="entry name" value="HATPase_C_sf"/>
</dbReference>
<dbReference type="Gene3D" id="3.30.450.20">
    <property type="entry name" value="PAS domain"/>
    <property type="match status" value="3"/>
</dbReference>
<feature type="active site" evidence="7">
    <location>
        <position position="56"/>
    </location>
</feature>
<dbReference type="GO" id="GO:0000156">
    <property type="term" value="F:phosphorelay response regulator activity"/>
    <property type="evidence" value="ECO:0007669"/>
    <property type="project" value="InterPro"/>
</dbReference>
<keyword evidence="3 8" id="KW-0597">Phosphoprotein</keyword>
<dbReference type="EC" id="2.7.13.3" evidence="15"/>
<dbReference type="OrthoDB" id="288469at2"/>
<dbReference type="Gene3D" id="1.10.155.10">
    <property type="entry name" value="Chemotaxis receptor methyltransferase CheR, N-terminal domain"/>
    <property type="match status" value="1"/>
</dbReference>
<name>A0A518CLD4_9PLAN</name>
<dbReference type="Gene3D" id="3.40.50.180">
    <property type="entry name" value="Methylesterase CheB, C-terminal domain"/>
    <property type="match status" value="1"/>
</dbReference>
<feature type="active site" evidence="7">
    <location>
        <position position="148"/>
    </location>
</feature>
<dbReference type="SUPFAM" id="SSF47757">
    <property type="entry name" value="Chemotaxis receptor methyltransferase CheR, N-terminal domain"/>
    <property type="match status" value="1"/>
</dbReference>
<evidence type="ECO:0000259" key="12">
    <source>
        <dbReference type="PROSITE" id="PS50112"/>
    </source>
</evidence>
<gene>
    <name evidence="15" type="primary">luxQ_1</name>
    <name evidence="15" type="ORF">Pla110_17600</name>
</gene>
<accession>A0A518CLD4</accession>
<dbReference type="SUPFAM" id="SSF52172">
    <property type="entry name" value="CheY-like"/>
    <property type="match status" value="1"/>
</dbReference>
<dbReference type="Gene3D" id="3.40.50.150">
    <property type="entry name" value="Vaccinia Virus protein VP39"/>
    <property type="match status" value="1"/>
</dbReference>
<dbReference type="Pfam" id="PF01739">
    <property type="entry name" value="CheR"/>
    <property type="match status" value="1"/>
</dbReference>
<keyword evidence="4" id="KW-0489">Methyltransferase</keyword>
<feature type="domain" description="PAS" evidence="12">
    <location>
        <begin position="846"/>
        <end position="916"/>
    </location>
</feature>
<dbReference type="SUPFAM" id="SSF55874">
    <property type="entry name" value="ATPase domain of HSP90 chaperone/DNA topoisomerase II/histidine kinase"/>
    <property type="match status" value="1"/>
</dbReference>
<keyword evidence="15" id="KW-0418">Kinase</keyword>
<dbReference type="InterPro" id="IPR036097">
    <property type="entry name" value="HisK_dim/P_sf"/>
</dbReference>